<evidence type="ECO:0000313" key="1">
    <source>
        <dbReference type="EMBL" id="KAI9915920.1"/>
    </source>
</evidence>
<organism evidence="1 2">
    <name type="scientific">Peronosclerospora sorghi</name>
    <dbReference type="NCBI Taxonomy" id="230839"/>
    <lineage>
        <taxon>Eukaryota</taxon>
        <taxon>Sar</taxon>
        <taxon>Stramenopiles</taxon>
        <taxon>Oomycota</taxon>
        <taxon>Peronosporomycetes</taxon>
        <taxon>Peronosporales</taxon>
        <taxon>Peronosporaceae</taxon>
        <taxon>Peronosclerospora</taxon>
    </lineage>
</organism>
<protein>
    <submittedName>
        <fullName evidence="1">Uncharacterized protein</fullName>
    </submittedName>
</protein>
<evidence type="ECO:0000313" key="2">
    <source>
        <dbReference type="Proteomes" id="UP001163321"/>
    </source>
</evidence>
<sequence length="136" mass="14685">MQRKQRPHIVLLFFTSSRDNPAIFVAVFNSGRIDDIKGIALAAKGISEALNLILELCRDISVKLQTQQLRGGLAFVEEVAKSMGNIVARGAYVLIGREKRIVHGQSCVPNGDALGSAERLGRKARKSRAMSIGGIG</sequence>
<dbReference type="Proteomes" id="UP001163321">
    <property type="component" value="Chromosome 3"/>
</dbReference>
<keyword evidence="2" id="KW-1185">Reference proteome</keyword>
<accession>A0ACC0WCT6</accession>
<proteinExistence type="predicted"/>
<gene>
    <name evidence="1" type="ORF">PsorP6_008426</name>
</gene>
<reference evidence="1 2" key="1">
    <citation type="journal article" date="2022" name="bioRxiv">
        <title>The genome of the oomycete Peronosclerospora sorghi, a cosmopolitan pathogen of maize and sorghum, is inflated with dispersed pseudogenes.</title>
        <authorList>
            <person name="Fletcher K."/>
            <person name="Martin F."/>
            <person name="Isakeit T."/>
            <person name="Cavanaugh K."/>
            <person name="Magill C."/>
            <person name="Michelmore R."/>
        </authorList>
    </citation>
    <scope>NUCLEOTIDE SEQUENCE [LARGE SCALE GENOMIC DNA]</scope>
    <source>
        <strain evidence="1">P6</strain>
    </source>
</reference>
<comment type="caution">
    <text evidence="1">The sequence shown here is derived from an EMBL/GenBank/DDBJ whole genome shotgun (WGS) entry which is preliminary data.</text>
</comment>
<name>A0ACC0WCT6_9STRA</name>
<dbReference type="EMBL" id="CM047582">
    <property type="protein sequence ID" value="KAI9915920.1"/>
    <property type="molecule type" value="Genomic_DNA"/>
</dbReference>